<evidence type="ECO:0000313" key="2">
    <source>
        <dbReference type="Proteomes" id="UP000634668"/>
    </source>
</evidence>
<accession>A0A918MPZ3</accession>
<reference evidence="1" key="1">
    <citation type="journal article" date="2014" name="Int. J. Syst. Evol. Microbiol.">
        <title>Complete genome sequence of Corynebacterium casei LMG S-19264T (=DSM 44701T), isolated from a smear-ripened cheese.</title>
        <authorList>
            <consortium name="US DOE Joint Genome Institute (JGI-PGF)"/>
            <person name="Walter F."/>
            <person name="Albersmeier A."/>
            <person name="Kalinowski J."/>
            <person name="Ruckert C."/>
        </authorList>
    </citation>
    <scope>NUCLEOTIDE SEQUENCE</scope>
    <source>
        <strain evidence="1">KCTC 12113</strain>
    </source>
</reference>
<dbReference type="EMBL" id="BMWP01000037">
    <property type="protein sequence ID" value="GGW48730.1"/>
    <property type="molecule type" value="Genomic_DNA"/>
</dbReference>
<proteinExistence type="predicted"/>
<gene>
    <name evidence="1" type="ORF">GCM10007383_35960</name>
</gene>
<evidence type="ECO:0000313" key="1">
    <source>
        <dbReference type="EMBL" id="GGW48730.1"/>
    </source>
</evidence>
<dbReference type="RefSeq" id="WP_026815372.1">
    <property type="nucleotide sequence ID" value="NZ_BMWP01000037.1"/>
</dbReference>
<dbReference type="AlphaFoldDB" id="A0A918MPZ3"/>
<dbReference type="Proteomes" id="UP000634668">
    <property type="component" value="Unassembled WGS sequence"/>
</dbReference>
<organism evidence="1 2">
    <name type="scientific">Arenibacter certesii</name>
    <dbReference type="NCBI Taxonomy" id="228955"/>
    <lineage>
        <taxon>Bacteria</taxon>
        <taxon>Pseudomonadati</taxon>
        <taxon>Bacteroidota</taxon>
        <taxon>Flavobacteriia</taxon>
        <taxon>Flavobacteriales</taxon>
        <taxon>Flavobacteriaceae</taxon>
        <taxon>Arenibacter</taxon>
    </lineage>
</organism>
<name>A0A918MPZ3_9FLAO</name>
<reference evidence="1" key="2">
    <citation type="submission" date="2020-09" db="EMBL/GenBank/DDBJ databases">
        <authorList>
            <person name="Sun Q."/>
            <person name="Kim S."/>
        </authorList>
    </citation>
    <scope>NUCLEOTIDE SEQUENCE</scope>
    <source>
        <strain evidence="1">KCTC 12113</strain>
    </source>
</reference>
<comment type="caution">
    <text evidence="1">The sequence shown here is derived from an EMBL/GenBank/DDBJ whole genome shotgun (WGS) entry which is preliminary data.</text>
</comment>
<sequence>MKTLKEQCNISNVQLKEDLSINLTIELTGELLRIRNEENTLPIAHLYYYGDDGSKGDQLLHKDDSYHIKLSQSSLIKDNTIISNFLPLDLANEDKVGKDEIYVIFYLTMTFKTMEGVAIDAMITDLVRTNTIRKEFKK</sequence>
<protein>
    <submittedName>
        <fullName evidence="1">Uncharacterized protein</fullName>
    </submittedName>
</protein>
<keyword evidence="2" id="KW-1185">Reference proteome</keyword>